<gene>
    <name evidence="1" type="ORF">POPTR_005G192050v4</name>
</gene>
<organism evidence="1 2">
    <name type="scientific">Populus trichocarpa</name>
    <name type="common">Western balsam poplar</name>
    <name type="synonym">Populus balsamifera subsp. trichocarpa</name>
    <dbReference type="NCBI Taxonomy" id="3694"/>
    <lineage>
        <taxon>Eukaryota</taxon>
        <taxon>Viridiplantae</taxon>
        <taxon>Streptophyta</taxon>
        <taxon>Embryophyta</taxon>
        <taxon>Tracheophyta</taxon>
        <taxon>Spermatophyta</taxon>
        <taxon>Magnoliopsida</taxon>
        <taxon>eudicotyledons</taxon>
        <taxon>Gunneridae</taxon>
        <taxon>Pentapetalae</taxon>
        <taxon>rosids</taxon>
        <taxon>fabids</taxon>
        <taxon>Malpighiales</taxon>
        <taxon>Salicaceae</taxon>
        <taxon>Saliceae</taxon>
        <taxon>Populus</taxon>
    </lineage>
</organism>
<name>A0ACC0T1L9_POPTR</name>
<sequence length="64" mass="7558">MDKKCERDTATTIRPTMFYFQRDHKNCLSGCAQYQLINSDSWALSAMKHWKTKQKQKAAMKRNS</sequence>
<dbReference type="Proteomes" id="UP000006729">
    <property type="component" value="Chromosome 5"/>
</dbReference>
<accession>A0ACC0T1L9</accession>
<comment type="caution">
    <text evidence="1">The sequence shown here is derived from an EMBL/GenBank/DDBJ whole genome shotgun (WGS) entry which is preliminary data.</text>
</comment>
<proteinExistence type="predicted"/>
<keyword evidence="2" id="KW-1185">Reference proteome</keyword>
<evidence type="ECO:0000313" key="1">
    <source>
        <dbReference type="EMBL" id="KAI9395134.1"/>
    </source>
</evidence>
<dbReference type="EMBL" id="CM009294">
    <property type="protein sequence ID" value="KAI9395134.1"/>
    <property type="molecule type" value="Genomic_DNA"/>
</dbReference>
<protein>
    <submittedName>
        <fullName evidence="1">Uncharacterized protein</fullName>
    </submittedName>
</protein>
<evidence type="ECO:0000313" key="2">
    <source>
        <dbReference type="Proteomes" id="UP000006729"/>
    </source>
</evidence>
<reference evidence="1 2" key="1">
    <citation type="journal article" date="2006" name="Science">
        <title>The genome of black cottonwood, Populus trichocarpa (Torr. &amp; Gray).</title>
        <authorList>
            <person name="Tuskan G.A."/>
            <person name="Difazio S."/>
            <person name="Jansson S."/>
            <person name="Bohlmann J."/>
            <person name="Grigoriev I."/>
            <person name="Hellsten U."/>
            <person name="Putnam N."/>
            <person name="Ralph S."/>
            <person name="Rombauts S."/>
            <person name="Salamov A."/>
            <person name="Schein J."/>
            <person name="Sterck L."/>
            <person name="Aerts A."/>
            <person name="Bhalerao R.R."/>
            <person name="Bhalerao R.P."/>
            <person name="Blaudez D."/>
            <person name="Boerjan W."/>
            <person name="Brun A."/>
            <person name="Brunner A."/>
            <person name="Busov V."/>
            <person name="Campbell M."/>
            <person name="Carlson J."/>
            <person name="Chalot M."/>
            <person name="Chapman J."/>
            <person name="Chen G.L."/>
            <person name="Cooper D."/>
            <person name="Coutinho P.M."/>
            <person name="Couturier J."/>
            <person name="Covert S."/>
            <person name="Cronk Q."/>
            <person name="Cunningham R."/>
            <person name="Davis J."/>
            <person name="Degroeve S."/>
            <person name="Dejardin A."/>
            <person name="Depamphilis C."/>
            <person name="Detter J."/>
            <person name="Dirks B."/>
            <person name="Dubchak I."/>
            <person name="Duplessis S."/>
            <person name="Ehlting J."/>
            <person name="Ellis B."/>
            <person name="Gendler K."/>
            <person name="Goodstein D."/>
            <person name="Gribskov M."/>
            <person name="Grimwood J."/>
            <person name="Groover A."/>
            <person name="Gunter L."/>
            <person name="Hamberger B."/>
            <person name="Heinze B."/>
            <person name="Helariutta Y."/>
            <person name="Henrissat B."/>
            <person name="Holligan D."/>
            <person name="Holt R."/>
            <person name="Huang W."/>
            <person name="Islam-Faridi N."/>
            <person name="Jones S."/>
            <person name="Jones-Rhoades M."/>
            <person name="Jorgensen R."/>
            <person name="Joshi C."/>
            <person name="Kangasjarvi J."/>
            <person name="Karlsson J."/>
            <person name="Kelleher C."/>
            <person name="Kirkpatrick R."/>
            <person name="Kirst M."/>
            <person name="Kohler A."/>
            <person name="Kalluri U."/>
            <person name="Larimer F."/>
            <person name="Leebens-Mack J."/>
            <person name="Leple J.C."/>
            <person name="Locascio P."/>
            <person name="Lou Y."/>
            <person name="Lucas S."/>
            <person name="Martin F."/>
            <person name="Montanini B."/>
            <person name="Napoli C."/>
            <person name="Nelson D.R."/>
            <person name="Nelson C."/>
            <person name="Nieminen K."/>
            <person name="Nilsson O."/>
            <person name="Pereda V."/>
            <person name="Peter G."/>
            <person name="Philippe R."/>
            <person name="Pilate G."/>
            <person name="Poliakov A."/>
            <person name="Razumovskaya J."/>
            <person name="Richardson P."/>
            <person name="Rinaldi C."/>
            <person name="Ritland K."/>
            <person name="Rouze P."/>
            <person name="Ryaboy D."/>
            <person name="Schmutz J."/>
            <person name="Schrader J."/>
            <person name="Segerman B."/>
            <person name="Shin H."/>
            <person name="Siddiqui A."/>
            <person name="Sterky F."/>
            <person name="Terry A."/>
            <person name="Tsai C.J."/>
            <person name="Uberbacher E."/>
            <person name="Unneberg P."/>
            <person name="Vahala J."/>
            <person name="Wall K."/>
            <person name="Wessler S."/>
            <person name="Yang G."/>
            <person name="Yin T."/>
            <person name="Douglas C."/>
            <person name="Marra M."/>
            <person name="Sandberg G."/>
            <person name="Van de Peer Y."/>
            <person name="Rokhsar D."/>
        </authorList>
    </citation>
    <scope>NUCLEOTIDE SEQUENCE [LARGE SCALE GENOMIC DNA]</scope>
    <source>
        <strain evidence="2">cv. Nisqually</strain>
    </source>
</reference>